<feature type="transmembrane region" description="Helical" evidence="1">
    <location>
        <begin position="274"/>
        <end position="296"/>
    </location>
</feature>
<feature type="transmembrane region" description="Helical" evidence="1">
    <location>
        <begin position="80"/>
        <end position="98"/>
    </location>
</feature>
<evidence type="ECO:0000313" key="3">
    <source>
        <dbReference type="Proteomes" id="UP000325780"/>
    </source>
</evidence>
<keyword evidence="1" id="KW-0472">Membrane</keyword>
<proteinExistence type="predicted"/>
<dbReference type="InterPro" id="IPR040410">
    <property type="entry name" value="UPF0658_Golgi"/>
</dbReference>
<dbReference type="PANTHER" id="PTHR34391">
    <property type="entry name" value="UPF0658 GOLGI APPARATUS MEMBRANE PROTEIN C1952.10C-RELATED"/>
    <property type="match status" value="1"/>
</dbReference>
<organism evidence="2 3">
    <name type="scientific">Aspergillus avenaceus</name>
    <dbReference type="NCBI Taxonomy" id="36643"/>
    <lineage>
        <taxon>Eukaryota</taxon>
        <taxon>Fungi</taxon>
        <taxon>Dikarya</taxon>
        <taxon>Ascomycota</taxon>
        <taxon>Pezizomycotina</taxon>
        <taxon>Eurotiomycetes</taxon>
        <taxon>Eurotiomycetidae</taxon>
        <taxon>Eurotiales</taxon>
        <taxon>Aspergillaceae</taxon>
        <taxon>Aspergillus</taxon>
        <taxon>Aspergillus subgen. Circumdati</taxon>
    </lineage>
</organism>
<gene>
    <name evidence="2" type="ORF">BDV25DRAFT_132307</name>
</gene>
<name>A0A5N6TLF8_ASPAV</name>
<feature type="transmembrane region" description="Helical" evidence="1">
    <location>
        <begin position="209"/>
        <end position="229"/>
    </location>
</feature>
<feature type="transmembrane region" description="Helical" evidence="1">
    <location>
        <begin position="7"/>
        <end position="27"/>
    </location>
</feature>
<keyword evidence="1" id="KW-0812">Transmembrane</keyword>
<evidence type="ECO:0000256" key="1">
    <source>
        <dbReference type="SAM" id="Phobius"/>
    </source>
</evidence>
<feature type="transmembrane region" description="Helical" evidence="1">
    <location>
        <begin position="171"/>
        <end position="197"/>
    </location>
</feature>
<feature type="transmembrane region" description="Helical" evidence="1">
    <location>
        <begin position="127"/>
        <end position="150"/>
    </location>
</feature>
<feature type="transmembrane region" description="Helical" evidence="1">
    <location>
        <begin position="47"/>
        <end position="68"/>
    </location>
</feature>
<dbReference type="PANTHER" id="PTHR34391:SF1">
    <property type="entry name" value="UPF0658 GOLGI APPARATUS MEMBRANE PROTEIN C1952.10C-RELATED"/>
    <property type="match status" value="1"/>
</dbReference>
<keyword evidence="1" id="KW-1133">Transmembrane helix</keyword>
<protein>
    <submittedName>
        <fullName evidence="2">Uncharacterized protein</fullName>
    </submittedName>
</protein>
<dbReference type="AlphaFoldDB" id="A0A5N6TLF8"/>
<evidence type="ECO:0000313" key="2">
    <source>
        <dbReference type="EMBL" id="KAE8147182.1"/>
    </source>
</evidence>
<dbReference type="GO" id="GO:0005794">
    <property type="term" value="C:Golgi apparatus"/>
    <property type="evidence" value="ECO:0007669"/>
    <property type="project" value="TreeGrafter"/>
</dbReference>
<accession>A0A5N6TLF8</accession>
<dbReference type="Proteomes" id="UP000325780">
    <property type="component" value="Unassembled WGS sequence"/>
</dbReference>
<keyword evidence="3" id="KW-1185">Reference proteome</keyword>
<reference evidence="2 3" key="1">
    <citation type="submission" date="2019-04" db="EMBL/GenBank/DDBJ databases">
        <title>Friends and foes A comparative genomics study of 23 Aspergillus species from section Flavi.</title>
        <authorList>
            <consortium name="DOE Joint Genome Institute"/>
            <person name="Kjaerbolling I."/>
            <person name="Vesth T."/>
            <person name="Frisvad J.C."/>
            <person name="Nybo J.L."/>
            <person name="Theobald S."/>
            <person name="Kildgaard S."/>
            <person name="Isbrandt T."/>
            <person name="Kuo A."/>
            <person name="Sato A."/>
            <person name="Lyhne E.K."/>
            <person name="Kogle M.E."/>
            <person name="Wiebenga A."/>
            <person name="Kun R.S."/>
            <person name="Lubbers R.J."/>
            <person name="Makela M.R."/>
            <person name="Barry K."/>
            <person name="Chovatia M."/>
            <person name="Clum A."/>
            <person name="Daum C."/>
            <person name="Haridas S."/>
            <person name="He G."/>
            <person name="LaButti K."/>
            <person name="Lipzen A."/>
            <person name="Mondo S."/>
            <person name="Riley R."/>
            <person name="Salamov A."/>
            <person name="Simmons B.A."/>
            <person name="Magnuson J.K."/>
            <person name="Henrissat B."/>
            <person name="Mortensen U.H."/>
            <person name="Larsen T.O."/>
            <person name="Devries R.P."/>
            <person name="Grigoriev I.V."/>
            <person name="Machida M."/>
            <person name="Baker S.E."/>
            <person name="Andersen M.R."/>
        </authorList>
    </citation>
    <scope>NUCLEOTIDE SEQUENCE [LARGE SCALE GENOMIC DNA]</scope>
    <source>
        <strain evidence="2 3">IBT 18842</strain>
    </source>
</reference>
<dbReference type="EMBL" id="ML742221">
    <property type="protein sequence ID" value="KAE8147182.1"/>
    <property type="molecule type" value="Genomic_DNA"/>
</dbReference>
<sequence>MLYRPNTLWTWVFFVSVCVEAVGLLFMETIMYTEFQSQHSPTAGGHAAGNALPTFFWLNTLALIYQLLLVYDTLAHQNTFQVIGLAVYSATLCVYNGLYREQLDNALQALAINGAIDMGFRESLSRWFITLISITAIFTLWILFSAWRLYGEFSWVTVQKVKADMIMQRKYLCFQLLISILKFDGFFFLGFILQMITLVGFGEWNDHEFALVITTIPVSCGLLFLTGWVIRHENNVGTMVAGTLHLGLLGFFGWRLALIYGDSWTLYLPAQQSLTFFGGLTVLFAVATIVMIVLCYRNFRQGLRPYISGESKARLFGETFEMERREEYAVISSEMR</sequence>
<dbReference type="OrthoDB" id="2448307at2759"/>
<feature type="transmembrane region" description="Helical" evidence="1">
    <location>
        <begin position="236"/>
        <end position="254"/>
    </location>
</feature>